<dbReference type="PANTHER" id="PTHR21716">
    <property type="entry name" value="TRANSMEMBRANE PROTEIN"/>
    <property type="match status" value="1"/>
</dbReference>
<dbReference type="EMBL" id="CAFAZX010000034">
    <property type="protein sequence ID" value="CAB4842867.1"/>
    <property type="molecule type" value="Genomic_DNA"/>
</dbReference>
<evidence type="ECO:0000313" key="13">
    <source>
        <dbReference type="EMBL" id="CAB4829488.1"/>
    </source>
</evidence>
<feature type="transmembrane region" description="Helical" evidence="9">
    <location>
        <begin position="264"/>
        <end position="283"/>
    </location>
</feature>
<dbReference type="EMBL" id="CAFBOJ010000054">
    <property type="protein sequence ID" value="CAB4978881.1"/>
    <property type="molecule type" value="Genomic_DNA"/>
</dbReference>
<dbReference type="InterPro" id="IPR002549">
    <property type="entry name" value="AI-2E-like"/>
</dbReference>
<evidence type="ECO:0000313" key="17">
    <source>
        <dbReference type="EMBL" id="CAB5048303.1"/>
    </source>
</evidence>
<evidence type="ECO:0000256" key="3">
    <source>
        <dbReference type="ARBA" id="ARBA00022448"/>
    </source>
</evidence>
<evidence type="ECO:0000313" key="10">
    <source>
        <dbReference type="EMBL" id="CAB4668365.1"/>
    </source>
</evidence>
<dbReference type="EMBL" id="CAEZZR010000126">
    <property type="protein sequence ID" value="CAB4781234.1"/>
    <property type="molecule type" value="Genomic_DNA"/>
</dbReference>
<keyword evidence="4" id="KW-1003">Cell membrane</keyword>
<evidence type="ECO:0000313" key="18">
    <source>
        <dbReference type="EMBL" id="CAB5075558.1"/>
    </source>
</evidence>
<feature type="compositionally biased region" description="Basic and acidic residues" evidence="8">
    <location>
        <begin position="1"/>
        <end position="20"/>
    </location>
</feature>
<evidence type="ECO:0000256" key="9">
    <source>
        <dbReference type="SAM" id="Phobius"/>
    </source>
</evidence>
<evidence type="ECO:0000256" key="1">
    <source>
        <dbReference type="ARBA" id="ARBA00004651"/>
    </source>
</evidence>
<evidence type="ECO:0000313" key="16">
    <source>
        <dbReference type="EMBL" id="CAB4978881.1"/>
    </source>
</evidence>
<feature type="transmembrane region" description="Helical" evidence="9">
    <location>
        <begin position="64"/>
        <end position="81"/>
    </location>
</feature>
<dbReference type="AlphaFoldDB" id="A0A6J7MD59"/>
<proteinExistence type="inferred from homology"/>
<evidence type="ECO:0000313" key="14">
    <source>
        <dbReference type="EMBL" id="CAB4842867.1"/>
    </source>
</evidence>
<keyword evidence="5 9" id="KW-0812">Transmembrane</keyword>
<evidence type="ECO:0000256" key="6">
    <source>
        <dbReference type="ARBA" id="ARBA00022989"/>
    </source>
</evidence>
<protein>
    <submittedName>
        <fullName evidence="16">Unannotated protein</fullName>
    </submittedName>
</protein>
<feature type="transmembrane region" description="Helical" evidence="9">
    <location>
        <begin position="37"/>
        <end position="58"/>
    </location>
</feature>
<evidence type="ECO:0000256" key="7">
    <source>
        <dbReference type="ARBA" id="ARBA00023136"/>
    </source>
</evidence>
<feature type="transmembrane region" description="Helical" evidence="9">
    <location>
        <begin position="190"/>
        <end position="214"/>
    </location>
</feature>
<accession>A0A6J7MD59</accession>
<sequence length="375" mass="39658">MAISDRIKSSRTKKSDKEVLPTDYGHPGAPINRAHPFYFGFLATAGGLLALVVMRSLAAASQTFVLIIIALFLAMGLNPAVEALRSRGLTRTRAVTAIFLLVIIFVGLFAWLVIPPVVSQGAELINRAPSLLNDLKHNATINSLNTHYGIVDTMQEKLKSITKDGTLIVSAFGGVVGVGKTFLSGTFSTLTVLVLTLYFLTSLPTMIDLGIRLAPATRRDRISRLAHAIISRIGAFVGSQITISILASIFVLILASVLGLPSPVALGMIILVCGLIPLIGHFIGCSIVTIIALTQSVPTGLIAFVAYVLYVQIENYVITPRIMKKSLSVPGAVTIIAALLGSSLLGLVGALLAVPLAAAVILILEEVVYPRSDAT</sequence>
<feature type="transmembrane region" description="Helical" evidence="9">
    <location>
        <begin position="333"/>
        <end position="364"/>
    </location>
</feature>
<gene>
    <name evidence="10" type="ORF">UFOPK2254_01132</name>
    <name evidence="11" type="ORF">UFOPK2646_00587</name>
    <name evidence="12" type="ORF">UFOPK2907_01176</name>
    <name evidence="13" type="ORF">UFOPK3197_00772</name>
    <name evidence="14" type="ORF">UFOPK3241_00739</name>
    <name evidence="15" type="ORF">UFOPK3707_00068</name>
    <name evidence="16" type="ORF">UFOPK3937_00614</name>
    <name evidence="17" type="ORF">UFOPK4265_00387</name>
    <name evidence="18" type="ORF">UFOPK4401_00796</name>
</gene>
<dbReference type="Pfam" id="PF01594">
    <property type="entry name" value="AI-2E_transport"/>
    <property type="match status" value="1"/>
</dbReference>
<evidence type="ECO:0000313" key="11">
    <source>
        <dbReference type="EMBL" id="CAB4703490.1"/>
    </source>
</evidence>
<dbReference type="EMBL" id="CAFABI010000077">
    <property type="protein sequence ID" value="CAB4829488.1"/>
    <property type="molecule type" value="Genomic_DNA"/>
</dbReference>
<feature type="transmembrane region" description="Helical" evidence="9">
    <location>
        <begin position="93"/>
        <end position="114"/>
    </location>
</feature>
<feature type="transmembrane region" description="Helical" evidence="9">
    <location>
        <begin position="290"/>
        <end position="313"/>
    </location>
</feature>
<dbReference type="EMBL" id="CAEZWO010000124">
    <property type="protein sequence ID" value="CAB4668365.1"/>
    <property type="molecule type" value="Genomic_DNA"/>
</dbReference>
<evidence type="ECO:0000256" key="4">
    <source>
        <dbReference type="ARBA" id="ARBA00022475"/>
    </source>
</evidence>
<evidence type="ECO:0000256" key="8">
    <source>
        <dbReference type="SAM" id="MobiDB-lite"/>
    </source>
</evidence>
<keyword evidence="3" id="KW-0813">Transport</keyword>
<evidence type="ECO:0000313" key="12">
    <source>
        <dbReference type="EMBL" id="CAB4781234.1"/>
    </source>
</evidence>
<dbReference type="EMBL" id="CAEZYB010000051">
    <property type="protein sequence ID" value="CAB4703490.1"/>
    <property type="molecule type" value="Genomic_DNA"/>
</dbReference>
<feature type="region of interest" description="Disordered" evidence="8">
    <location>
        <begin position="1"/>
        <end position="21"/>
    </location>
</feature>
<comment type="similarity">
    <text evidence="2">Belongs to the autoinducer-2 exporter (AI-2E) (TC 2.A.86) family.</text>
</comment>
<name>A0A6J7MD59_9ZZZZ</name>
<dbReference type="PANTHER" id="PTHR21716:SF53">
    <property type="entry name" value="PERMEASE PERM-RELATED"/>
    <property type="match status" value="1"/>
</dbReference>
<evidence type="ECO:0000256" key="5">
    <source>
        <dbReference type="ARBA" id="ARBA00022692"/>
    </source>
</evidence>
<feature type="transmembrane region" description="Helical" evidence="9">
    <location>
        <begin position="235"/>
        <end position="258"/>
    </location>
</feature>
<organism evidence="16">
    <name type="scientific">freshwater metagenome</name>
    <dbReference type="NCBI Taxonomy" id="449393"/>
    <lineage>
        <taxon>unclassified sequences</taxon>
        <taxon>metagenomes</taxon>
        <taxon>ecological metagenomes</taxon>
    </lineage>
</organism>
<comment type="subcellular location">
    <subcellularLocation>
        <location evidence="1">Cell membrane</location>
        <topology evidence="1">Multi-pass membrane protein</topology>
    </subcellularLocation>
</comment>
<evidence type="ECO:0000313" key="15">
    <source>
        <dbReference type="EMBL" id="CAB4915572.1"/>
    </source>
</evidence>
<keyword evidence="6 9" id="KW-1133">Transmembrane helix</keyword>
<evidence type="ECO:0000256" key="2">
    <source>
        <dbReference type="ARBA" id="ARBA00009773"/>
    </source>
</evidence>
<dbReference type="EMBL" id="CAFBRB010000078">
    <property type="protein sequence ID" value="CAB5075558.1"/>
    <property type="molecule type" value="Genomic_DNA"/>
</dbReference>
<reference evidence="16" key="1">
    <citation type="submission" date="2020-05" db="EMBL/GenBank/DDBJ databases">
        <authorList>
            <person name="Chiriac C."/>
            <person name="Salcher M."/>
            <person name="Ghai R."/>
            <person name="Kavagutti S V."/>
        </authorList>
    </citation>
    <scope>NUCLEOTIDE SEQUENCE</scope>
</reference>
<keyword evidence="7 9" id="KW-0472">Membrane</keyword>
<dbReference type="GO" id="GO:0005886">
    <property type="term" value="C:plasma membrane"/>
    <property type="evidence" value="ECO:0007669"/>
    <property type="project" value="UniProtKB-SubCell"/>
</dbReference>
<dbReference type="EMBL" id="CAFBMY010000004">
    <property type="protein sequence ID" value="CAB4915572.1"/>
    <property type="molecule type" value="Genomic_DNA"/>
</dbReference>
<dbReference type="EMBL" id="CAFBQK010000032">
    <property type="protein sequence ID" value="CAB5048303.1"/>
    <property type="molecule type" value="Genomic_DNA"/>
</dbReference>